<keyword evidence="3" id="KW-1185">Reference proteome</keyword>
<evidence type="ECO:0000256" key="1">
    <source>
        <dbReference type="SAM" id="Phobius"/>
    </source>
</evidence>
<reference evidence="2 3" key="1">
    <citation type="submission" date="2018-06" db="EMBL/GenBank/DDBJ databases">
        <title>Comparative genomics reveals the genomic features of Rhizophagus irregularis, R. cerebriforme, R. diaphanum and Gigaspora rosea, and their symbiotic lifestyle signature.</title>
        <authorList>
            <person name="Morin E."/>
            <person name="San Clemente H."/>
            <person name="Chen E.C.H."/>
            <person name="De La Providencia I."/>
            <person name="Hainaut M."/>
            <person name="Kuo A."/>
            <person name="Kohler A."/>
            <person name="Murat C."/>
            <person name="Tang N."/>
            <person name="Roy S."/>
            <person name="Loubradou J."/>
            <person name="Henrissat B."/>
            <person name="Grigoriev I.V."/>
            <person name="Corradi N."/>
            <person name="Roux C."/>
            <person name="Martin F.M."/>
        </authorList>
    </citation>
    <scope>NUCLEOTIDE SEQUENCE [LARGE SCALE GENOMIC DNA]</scope>
    <source>
        <strain evidence="2 3">DAOM 194757</strain>
    </source>
</reference>
<proteinExistence type="predicted"/>
<keyword evidence="1" id="KW-0812">Transmembrane</keyword>
<organism evidence="2 3">
    <name type="scientific">Gigaspora rosea</name>
    <dbReference type="NCBI Taxonomy" id="44941"/>
    <lineage>
        <taxon>Eukaryota</taxon>
        <taxon>Fungi</taxon>
        <taxon>Fungi incertae sedis</taxon>
        <taxon>Mucoromycota</taxon>
        <taxon>Glomeromycotina</taxon>
        <taxon>Glomeromycetes</taxon>
        <taxon>Diversisporales</taxon>
        <taxon>Gigasporaceae</taxon>
        <taxon>Gigaspora</taxon>
    </lineage>
</organism>
<feature type="transmembrane region" description="Helical" evidence="1">
    <location>
        <begin position="44"/>
        <end position="61"/>
    </location>
</feature>
<accession>A0A397UFS7</accession>
<keyword evidence="1" id="KW-0472">Membrane</keyword>
<name>A0A397UFS7_9GLOM</name>
<dbReference type="Proteomes" id="UP000266673">
    <property type="component" value="Unassembled WGS sequence"/>
</dbReference>
<evidence type="ECO:0000313" key="3">
    <source>
        <dbReference type="Proteomes" id="UP000266673"/>
    </source>
</evidence>
<protein>
    <submittedName>
        <fullName evidence="2">Uncharacterized protein</fullName>
    </submittedName>
</protein>
<keyword evidence="1" id="KW-1133">Transmembrane helix</keyword>
<evidence type="ECO:0000313" key="2">
    <source>
        <dbReference type="EMBL" id="RIB06153.1"/>
    </source>
</evidence>
<comment type="caution">
    <text evidence="2">The sequence shown here is derived from an EMBL/GenBank/DDBJ whole genome shotgun (WGS) entry which is preliminary data.</text>
</comment>
<sequence>MFIKRPSDNTGLWSHSNTFYKVRYKDSHSGPCCVDLCLVSFDPIFLPMVLAWFRFVGVVLLT</sequence>
<dbReference type="AlphaFoldDB" id="A0A397UFS7"/>
<gene>
    <name evidence="2" type="ORF">C2G38_2217866</name>
</gene>
<dbReference type="EMBL" id="QKWP01001862">
    <property type="protein sequence ID" value="RIB06153.1"/>
    <property type="molecule type" value="Genomic_DNA"/>
</dbReference>